<dbReference type="OrthoDB" id="3180714at2759"/>
<dbReference type="CDD" id="cd20071">
    <property type="entry name" value="SET_SMYD"/>
    <property type="match status" value="1"/>
</dbReference>
<sequence length="385" mass="42194">MASESLLPDEPVLHAVFTSLSIDDIPELDLQVKGELGAKDGGLLPLLTGGSEVICSSMIHCPLEIDMSKASEEERDYTTTSQGEKPLLCRNVLARDQLSTSPDSIATEYAATSGSEPEFTSDSDFWTDDEDDDTTNESVLCLTSRGARFLDSTDTLRPPLPRRLSFKPLESVTPHLGSPPKLPSPELLPTPAADGPLTPSPDGPSPGIVIFHNDYFAVAQSRIAGWGAFAARDLKYGDRILVERPLLVADTNSLFKEFERLSPWQREVALGLHANSSVKPGTPRLQAVWMANCFSIGVDDKAGLFPIASRFNHSCRPRDNIEYTFNPENETLEMVVKADTILAGEELTISYGTRRTPIDLYYRFGFKCCCGACPGLKKGETDYIW</sequence>
<dbReference type="Proteomes" id="UP000736672">
    <property type="component" value="Unassembled WGS sequence"/>
</dbReference>
<protein>
    <recommendedName>
        <fullName evidence="2">SET domain-containing protein</fullName>
    </recommendedName>
</protein>
<organism evidence="3 4">
    <name type="scientific">Fusarium solani</name>
    <name type="common">Filamentous fungus</name>
    <dbReference type="NCBI Taxonomy" id="169388"/>
    <lineage>
        <taxon>Eukaryota</taxon>
        <taxon>Fungi</taxon>
        <taxon>Dikarya</taxon>
        <taxon>Ascomycota</taxon>
        <taxon>Pezizomycotina</taxon>
        <taxon>Sordariomycetes</taxon>
        <taxon>Hypocreomycetidae</taxon>
        <taxon>Hypocreales</taxon>
        <taxon>Nectriaceae</taxon>
        <taxon>Fusarium</taxon>
        <taxon>Fusarium solani species complex</taxon>
    </lineage>
</organism>
<dbReference type="PANTHER" id="PTHR47332">
    <property type="entry name" value="SET DOMAIN-CONTAINING PROTEIN 5"/>
    <property type="match status" value="1"/>
</dbReference>
<reference evidence="3" key="1">
    <citation type="journal article" date="2021" name="Nat. Commun.">
        <title>Genetic determinants of endophytism in the Arabidopsis root mycobiome.</title>
        <authorList>
            <person name="Mesny F."/>
            <person name="Miyauchi S."/>
            <person name="Thiergart T."/>
            <person name="Pickel B."/>
            <person name="Atanasova L."/>
            <person name="Karlsson M."/>
            <person name="Huettel B."/>
            <person name="Barry K.W."/>
            <person name="Haridas S."/>
            <person name="Chen C."/>
            <person name="Bauer D."/>
            <person name="Andreopoulos W."/>
            <person name="Pangilinan J."/>
            <person name="LaButti K."/>
            <person name="Riley R."/>
            <person name="Lipzen A."/>
            <person name="Clum A."/>
            <person name="Drula E."/>
            <person name="Henrissat B."/>
            <person name="Kohler A."/>
            <person name="Grigoriev I.V."/>
            <person name="Martin F.M."/>
            <person name="Hacquard S."/>
        </authorList>
    </citation>
    <scope>NUCLEOTIDE SEQUENCE</scope>
    <source>
        <strain evidence="3">FSSC 5 MPI-SDFR-AT-0091</strain>
    </source>
</reference>
<evidence type="ECO:0000313" key="3">
    <source>
        <dbReference type="EMBL" id="KAH7250407.1"/>
    </source>
</evidence>
<name>A0A9P9K5R7_FUSSL</name>
<dbReference type="PANTHER" id="PTHR47332:SF4">
    <property type="entry name" value="SET DOMAIN-CONTAINING PROTEIN 5"/>
    <property type="match status" value="1"/>
</dbReference>
<dbReference type="Pfam" id="PF00856">
    <property type="entry name" value="SET"/>
    <property type="match status" value="1"/>
</dbReference>
<accession>A0A9P9K5R7</accession>
<dbReference type="InterPro" id="IPR046341">
    <property type="entry name" value="SET_dom_sf"/>
</dbReference>
<feature type="domain" description="SET" evidence="2">
    <location>
        <begin position="214"/>
        <end position="352"/>
    </location>
</feature>
<evidence type="ECO:0000313" key="4">
    <source>
        <dbReference type="Proteomes" id="UP000736672"/>
    </source>
</evidence>
<dbReference type="PROSITE" id="PS50280">
    <property type="entry name" value="SET"/>
    <property type="match status" value="1"/>
</dbReference>
<feature type="compositionally biased region" description="Acidic residues" evidence="1">
    <location>
        <begin position="119"/>
        <end position="134"/>
    </location>
</feature>
<dbReference type="AlphaFoldDB" id="A0A9P9K5R7"/>
<proteinExistence type="predicted"/>
<dbReference type="InterPro" id="IPR053185">
    <property type="entry name" value="SET_domain_protein"/>
</dbReference>
<keyword evidence="4" id="KW-1185">Reference proteome</keyword>
<evidence type="ECO:0000256" key="1">
    <source>
        <dbReference type="SAM" id="MobiDB-lite"/>
    </source>
</evidence>
<comment type="caution">
    <text evidence="3">The sequence shown here is derived from an EMBL/GenBank/DDBJ whole genome shotgun (WGS) entry which is preliminary data.</text>
</comment>
<evidence type="ECO:0000259" key="2">
    <source>
        <dbReference type="PROSITE" id="PS50280"/>
    </source>
</evidence>
<feature type="region of interest" description="Disordered" evidence="1">
    <location>
        <begin position="108"/>
        <end position="134"/>
    </location>
</feature>
<dbReference type="EMBL" id="JAGTJS010000012">
    <property type="protein sequence ID" value="KAH7250407.1"/>
    <property type="molecule type" value="Genomic_DNA"/>
</dbReference>
<dbReference type="SMART" id="SM00317">
    <property type="entry name" value="SET"/>
    <property type="match status" value="1"/>
</dbReference>
<dbReference type="InterPro" id="IPR001214">
    <property type="entry name" value="SET_dom"/>
</dbReference>
<dbReference type="SUPFAM" id="SSF82199">
    <property type="entry name" value="SET domain"/>
    <property type="match status" value="1"/>
</dbReference>
<dbReference type="Gene3D" id="2.170.270.10">
    <property type="entry name" value="SET domain"/>
    <property type="match status" value="1"/>
</dbReference>
<feature type="region of interest" description="Disordered" evidence="1">
    <location>
        <begin position="168"/>
        <end position="204"/>
    </location>
</feature>
<gene>
    <name evidence="3" type="ORF">B0J15DRAFT_40460</name>
</gene>